<feature type="transmembrane region" description="Helical" evidence="10">
    <location>
        <begin position="217"/>
        <end position="241"/>
    </location>
</feature>
<evidence type="ECO:0000256" key="8">
    <source>
        <dbReference type="ARBA" id="ARBA00022833"/>
    </source>
</evidence>
<organism evidence="13 14">
    <name type="scientific">Stentor coeruleus</name>
    <dbReference type="NCBI Taxonomy" id="5963"/>
    <lineage>
        <taxon>Eukaryota</taxon>
        <taxon>Sar</taxon>
        <taxon>Alveolata</taxon>
        <taxon>Ciliophora</taxon>
        <taxon>Postciliodesmatophora</taxon>
        <taxon>Heterotrichea</taxon>
        <taxon>Heterotrichida</taxon>
        <taxon>Stentoridae</taxon>
        <taxon>Stentor</taxon>
    </lineage>
</organism>
<feature type="transmembrane region" description="Helical" evidence="10">
    <location>
        <begin position="305"/>
        <end position="329"/>
    </location>
</feature>
<name>A0A1R2B706_9CILI</name>
<keyword evidence="3" id="KW-0808">Transferase</keyword>
<keyword evidence="10" id="KW-1133">Transmembrane helix</keyword>
<dbReference type="Gene3D" id="2.20.25.20">
    <property type="match status" value="1"/>
</dbReference>
<dbReference type="InterPro" id="IPR017907">
    <property type="entry name" value="Znf_RING_CS"/>
</dbReference>
<keyword evidence="6 9" id="KW-0863">Zinc-finger</keyword>
<evidence type="ECO:0000259" key="11">
    <source>
        <dbReference type="PROSITE" id="PS50089"/>
    </source>
</evidence>
<evidence type="ECO:0000259" key="12">
    <source>
        <dbReference type="PROSITE" id="PS51873"/>
    </source>
</evidence>
<dbReference type="GO" id="GO:0008270">
    <property type="term" value="F:zinc ion binding"/>
    <property type="evidence" value="ECO:0007669"/>
    <property type="project" value="UniProtKB-KW"/>
</dbReference>
<evidence type="ECO:0000256" key="5">
    <source>
        <dbReference type="ARBA" id="ARBA00022737"/>
    </source>
</evidence>
<feature type="domain" description="RING-type" evidence="11">
    <location>
        <begin position="20"/>
        <end position="62"/>
    </location>
</feature>
<dbReference type="PROSITE" id="PS50089">
    <property type="entry name" value="ZF_RING_2"/>
    <property type="match status" value="1"/>
</dbReference>
<dbReference type="InterPro" id="IPR013083">
    <property type="entry name" value="Znf_RING/FYVE/PHD"/>
</dbReference>
<dbReference type="InterPro" id="IPR031127">
    <property type="entry name" value="E3_UB_ligase_RBR"/>
</dbReference>
<keyword evidence="8" id="KW-0862">Zinc</keyword>
<protein>
    <recommendedName>
        <fullName evidence="2">RBR-type E3 ubiquitin transferase</fullName>
        <ecNumber evidence="2">2.3.2.31</ecNumber>
    </recommendedName>
</protein>
<dbReference type="PROSITE" id="PS51873">
    <property type="entry name" value="TRIAD"/>
    <property type="match status" value="1"/>
</dbReference>
<dbReference type="Gene3D" id="3.30.40.10">
    <property type="entry name" value="Zinc/RING finger domain, C3HC4 (zinc finger)"/>
    <property type="match status" value="1"/>
</dbReference>
<proteinExistence type="predicted"/>
<dbReference type="Pfam" id="PF01485">
    <property type="entry name" value="IBR"/>
    <property type="match status" value="1"/>
</dbReference>
<evidence type="ECO:0000256" key="6">
    <source>
        <dbReference type="ARBA" id="ARBA00022771"/>
    </source>
</evidence>
<dbReference type="PROSITE" id="PS00518">
    <property type="entry name" value="ZF_RING_1"/>
    <property type="match status" value="1"/>
</dbReference>
<evidence type="ECO:0000256" key="2">
    <source>
        <dbReference type="ARBA" id="ARBA00012251"/>
    </source>
</evidence>
<dbReference type="GO" id="GO:0061630">
    <property type="term" value="F:ubiquitin protein ligase activity"/>
    <property type="evidence" value="ECO:0007669"/>
    <property type="project" value="UniProtKB-EC"/>
</dbReference>
<dbReference type="PANTHER" id="PTHR11685">
    <property type="entry name" value="RBR FAMILY RING FINGER AND IBR DOMAIN-CONTAINING"/>
    <property type="match status" value="1"/>
</dbReference>
<dbReference type="EC" id="2.3.2.31" evidence="2"/>
<feature type="transmembrane region" description="Helical" evidence="10">
    <location>
        <begin position="261"/>
        <end position="293"/>
    </location>
</feature>
<dbReference type="CDD" id="cd20335">
    <property type="entry name" value="BRcat_RBR"/>
    <property type="match status" value="1"/>
</dbReference>
<dbReference type="Proteomes" id="UP000187209">
    <property type="component" value="Unassembled WGS sequence"/>
</dbReference>
<evidence type="ECO:0000256" key="9">
    <source>
        <dbReference type="PROSITE-ProRule" id="PRU00175"/>
    </source>
</evidence>
<dbReference type="Gene3D" id="1.20.120.1750">
    <property type="match status" value="1"/>
</dbReference>
<gene>
    <name evidence="13" type="ORF">SteCoe_28974</name>
</gene>
<dbReference type="SMART" id="SM00184">
    <property type="entry name" value="RING"/>
    <property type="match status" value="2"/>
</dbReference>
<feature type="transmembrane region" description="Helical" evidence="10">
    <location>
        <begin position="335"/>
        <end position="356"/>
    </location>
</feature>
<evidence type="ECO:0000313" key="13">
    <source>
        <dbReference type="EMBL" id="OMJ72558.1"/>
    </source>
</evidence>
<evidence type="ECO:0000313" key="14">
    <source>
        <dbReference type="Proteomes" id="UP000187209"/>
    </source>
</evidence>
<dbReference type="SUPFAM" id="SSF57850">
    <property type="entry name" value="RING/U-box"/>
    <property type="match status" value="3"/>
</dbReference>
<dbReference type="InterPro" id="IPR002867">
    <property type="entry name" value="IBR_dom"/>
</dbReference>
<dbReference type="InterPro" id="IPR001841">
    <property type="entry name" value="Znf_RING"/>
</dbReference>
<accession>A0A1R2B706</accession>
<dbReference type="EMBL" id="MPUH01000891">
    <property type="protein sequence ID" value="OMJ72558.1"/>
    <property type="molecule type" value="Genomic_DNA"/>
</dbReference>
<sequence>MSEKDFSEEQIPLPLELEKCTICLENEAECRLFCGHEYCKNCIKLYIDLKILDGEVLKIPCPTMTCFDIDEILILQFASSEAVVKYHKFAYLKKLESDVNFRWCPQKECKGYDIYKSSNKLKCQECNFEFCFLCAEQWHKGECKSLKNINSYYLWQEEKVKFCPVCHVRTEKNGGCRSVICKKCTTSWCWKCSKTNANHKAYACFVGEKWYNPKISVALIFFFMPIVIIFAPAALFFYMLVSNQIRLESKSKFQSFLLNHYVLTIFLLLILSPLISVLIGIYLLLACSFLVANRCFVMINRSNRFCIIVKFILFPFIILGVSVLMLILFPIVLGFTVVSGTVFLLLKIPGALCACASNRINK</sequence>
<keyword evidence="4" id="KW-0479">Metal-binding</keyword>
<dbReference type="OrthoDB" id="9977870at2759"/>
<dbReference type="Pfam" id="PF22191">
    <property type="entry name" value="IBR_1"/>
    <property type="match status" value="1"/>
</dbReference>
<comment type="catalytic activity">
    <reaction evidence="1">
        <text>[E2 ubiquitin-conjugating enzyme]-S-ubiquitinyl-L-cysteine + [acceptor protein]-L-lysine = [E2 ubiquitin-conjugating enzyme]-L-cysteine + [acceptor protein]-N(6)-ubiquitinyl-L-lysine.</text>
        <dbReference type="EC" id="2.3.2.31"/>
    </reaction>
</comment>
<evidence type="ECO:0000256" key="1">
    <source>
        <dbReference type="ARBA" id="ARBA00001798"/>
    </source>
</evidence>
<dbReference type="InterPro" id="IPR044066">
    <property type="entry name" value="TRIAD_supradom"/>
</dbReference>
<keyword evidence="5" id="KW-0677">Repeat</keyword>
<dbReference type="SMART" id="SM00647">
    <property type="entry name" value="IBR"/>
    <property type="match status" value="2"/>
</dbReference>
<keyword evidence="10" id="KW-0812">Transmembrane</keyword>
<evidence type="ECO:0000256" key="10">
    <source>
        <dbReference type="SAM" id="Phobius"/>
    </source>
</evidence>
<keyword evidence="10" id="KW-0472">Membrane</keyword>
<dbReference type="GO" id="GO:0016567">
    <property type="term" value="P:protein ubiquitination"/>
    <property type="evidence" value="ECO:0007669"/>
    <property type="project" value="InterPro"/>
</dbReference>
<feature type="domain" description="RING-type" evidence="12">
    <location>
        <begin position="16"/>
        <end position="208"/>
    </location>
</feature>
<dbReference type="AlphaFoldDB" id="A0A1R2B706"/>
<keyword evidence="14" id="KW-1185">Reference proteome</keyword>
<keyword evidence="7" id="KW-0833">Ubl conjugation pathway</keyword>
<evidence type="ECO:0000256" key="3">
    <source>
        <dbReference type="ARBA" id="ARBA00022679"/>
    </source>
</evidence>
<evidence type="ECO:0000256" key="4">
    <source>
        <dbReference type="ARBA" id="ARBA00022723"/>
    </source>
</evidence>
<comment type="caution">
    <text evidence="13">The sequence shown here is derived from an EMBL/GenBank/DDBJ whole genome shotgun (WGS) entry which is preliminary data.</text>
</comment>
<evidence type="ECO:0000256" key="7">
    <source>
        <dbReference type="ARBA" id="ARBA00022786"/>
    </source>
</evidence>
<reference evidence="13 14" key="1">
    <citation type="submission" date="2016-11" db="EMBL/GenBank/DDBJ databases">
        <title>The macronuclear genome of Stentor coeruleus: a giant cell with tiny introns.</title>
        <authorList>
            <person name="Slabodnick M."/>
            <person name="Ruby J.G."/>
            <person name="Reiff S.B."/>
            <person name="Swart E.C."/>
            <person name="Gosai S."/>
            <person name="Prabakaran S."/>
            <person name="Witkowska E."/>
            <person name="Larue G.E."/>
            <person name="Fisher S."/>
            <person name="Freeman R.M."/>
            <person name="Gunawardena J."/>
            <person name="Chu W."/>
            <person name="Stover N.A."/>
            <person name="Gregory B.D."/>
            <person name="Nowacki M."/>
            <person name="Derisi J."/>
            <person name="Roy S.W."/>
            <person name="Marshall W.F."/>
            <person name="Sood P."/>
        </authorList>
    </citation>
    <scope>NUCLEOTIDE SEQUENCE [LARGE SCALE GENOMIC DNA]</scope>
    <source>
        <strain evidence="13">WM001</strain>
    </source>
</reference>